<feature type="transmembrane region" description="Helical" evidence="1">
    <location>
        <begin position="210"/>
        <end position="229"/>
    </location>
</feature>
<evidence type="ECO:0008006" key="4">
    <source>
        <dbReference type="Google" id="ProtNLM"/>
    </source>
</evidence>
<dbReference type="EMBL" id="CP097463">
    <property type="protein sequence ID" value="WAX57399.1"/>
    <property type="molecule type" value="Genomic_DNA"/>
</dbReference>
<feature type="transmembrane region" description="Helical" evidence="1">
    <location>
        <begin position="402"/>
        <end position="423"/>
    </location>
</feature>
<keyword evidence="1" id="KW-1133">Transmembrane helix</keyword>
<keyword evidence="1" id="KW-0812">Transmembrane</keyword>
<organism evidence="2 3">
    <name type="scientific">Jatrophihabitans cynanchi</name>
    <dbReference type="NCBI Taxonomy" id="2944128"/>
    <lineage>
        <taxon>Bacteria</taxon>
        <taxon>Bacillati</taxon>
        <taxon>Actinomycetota</taxon>
        <taxon>Actinomycetes</taxon>
        <taxon>Jatrophihabitantales</taxon>
        <taxon>Jatrophihabitantaceae</taxon>
        <taxon>Jatrophihabitans</taxon>
    </lineage>
</organism>
<name>A0ABY7JXV4_9ACTN</name>
<evidence type="ECO:0000313" key="2">
    <source>
        <dbReference type="EMBL" id="WAX57399.1"/>
    </source>
</evidence>
<evidence type="ECO:0000256" key="1">
    <source>
        <dbReference type="SAM" id="Phobius"/>
    </source>
</evidence>
<keyword evidence="3" id="KW-1185">Reference proteome</keyword>
<dbReference type="Proteomes" id="UP001164693">
    <property type="component" value="Chromosome"/>
</dbReference>
<dbReference type="RefSeq" id="WP_269443938.1">
    <property type="nucleotide sequence ID" value="NZ_CP097463.1"/>
</dbReference>
<dbReference type="PANTHER" id="PTHR35791:SF1">
    <property type="entry name" value="UPF0754 MEMBRANE PROTEIN YHEB"/>
    <property type="match status" value="1"/>
</dbReference>
<feature type="transmembrane region" description="Helical" evidence="1">
    <location>
        <begin position="235"/>
        <end position="256"/>
    </location>
</feature>
<sequence length="425" mass="46563">MDSRTLTDLISIPLFTGVLGYLTNWTGVLMLFKPLRFYGIPVPGLRTVSRRPGRWAGALPLVSHAGAVGWQGIIPARADTMARTAMELALGTEVGGAAELYRELEPERIADRLAALAQPQIRGVVEQIARTEHPQLWRDLPVVAREGVHARVQSQLPRIVEHLAAELGGDLSQFIDARQLVTQYFHAHPEQLNELFTSAGRRELRFIQNFGFYFGVPMGFVLFAIVQVYPRSWVLPVGGVLIGGAVNYLGLTMLFAPVHARRWIPWHQALLVRRQPEVGEQFAASVADNVMTVDNIAADLLTGLRSERTMRLLHSTLRPAVGTAIGPARAAVRAAIGSREFDQLRLSAGADTAQSRRPAVDGTDLEGHQVAKVRTFLALRMHKLAPDEFVALLRSGIGQDEWLLLVHGGLLGLLAGVLHLTLFGG</sequence>
<reference evidence="2" key="1">
    <citation type="submission" date="2022-05" db="EMBL/GenBank/DDBJ databases">
        <title>Jatrophihabitans sp. SB3-54 whole genome sequence.</title>
        <authorList>
            <person name="Suh M.K."/>
            <person name="Eom M.K."/>
            <person name="Kim J.S."/>
            <person name="Kim H.S."/>
            <person name="Do H.E."/>
            <person name="Shin Y.K."/>
            <person name="Lee J.-S."/>
        </authorList>
    </citation>
    <scope>NUCLEOTIDE SEQUENCE</scope>
    <source>
        <strain evidence="2">SB3-54</strain>
    </source>
</reference>
<proteinExistence type="predicted"/>
<keyword evidence="1" id="KW-0472">Membrane</keyword>
<dbReference type="PANTHER" id="PTHR35791">
    <property type="entry name" value="UPF0754 MEMBRANE PROTEIN YHEB"/>
    <property type="match status" value="1"/>
</dbReference>
<feature type="transmembrane region" description="Helical" evidence="1">
    <location>
        <begin position="12"/>
        <end position="32"/>
    </location>
</feature>
<gene>
    <name evidence="2" type="ORF">M6B22_01205</name>
</gene>
<evidence type="ECO:0000313" key="3">
    <source>
        <dbReference type="Proteomes" id="UP001164693"/>
    </source>
</evidence>
<accession>A0ABY7JXV4</accession>
<protein>
    <recommendedName>
        <fullName evidence="4">DUF445 family protein</fullName>
    </recommendedName>
</protein>